<keyword evidence="1" id="KW-0697">Rotamase</keyword>
<comment type="catalytic activity">
    <reaction evidence="1">
        <text>[protein]-peptidylproline (omega=180) = [protein]-peptidylproline (omega=0)</text>
        <dbReference type="Rhea" id="RHEA:16237"/>
        <dbReference type="Rhea" id="RHEA-COMP:10747"/>
        <dbReference type="Rhea" id="RHEA-COMP:10748"/>
        <dbReference type="ChEBI" id="CHEBI:83833"/>
        <dbReference type="ChEBI" id="CHEBI:83834"/>
        <dbReference type="EC" id="5.2.1.8"/>
    </reaction>
</comment>
<evidence type="ECO:0000259" key="2">
    <source>
        <dbReference type="PROSITE" id="PS50059"/>
    </source>
</evidence>
<dbReference type="InterPro" id="IPR044183">
    <property type="entry name" value="PNSL4/FKBP13-like"/>
</dbReference>
<dbReference type="GO" id="GO:0003755">
    <property type="term" value="F:peptidyl-prolyl cis-trans isomerase activity"/>
    <property type="evidence" value="ECO:0007669"/>
    <property type="project" value="UniProtKB-KW"/>
</dbReference>
<proteinExistence type="predicted"/>
<dbReference type="Pfam" id="PF00254">
    <property type="entry name" value="FKBP_C"/>
    <property type="match status" value="1"/>
</dbReference>
<feature type="domain" description="PPIase FKBP-type" evidence="2">
    <location>
        <begin position="41"/>
        <end position="112"/>
    </location>
</feature>
<dbReference type="AlphaFoldDB" id="A0AAP0N3N5"/>
<protein>
    <recommendedName>
        <fullName evidence="1">peptidylprolyl isomerase</fullName>
        <ecNumber evidence="1">5.2.1.8</ecNumber>
    </recommendedName>
</protein>
<dbReference type="PANTHER" id="PTHR47833">
    <property type="entry name" value="PHOTOSYNTHETIC NDH SUBUNIT OF LUMENAL LOCATION 4, CHLOROPLASTIC"/>
    <property type="match status" value="1"/>
</dbReference>
<dbReference type="Proteomes" id="UP001415857">
    <property type="component" value="Unassembled WGS sequence"/>
</dbReference>
<dbReference type="InterPro" id="IPR046357">
    <property type="entry name" value="PPIase_dom_sf"/>
</dbReference>
<dbReference type="EC" id="5.2.1.8" evidence="1"/>
<dbReference type="PANTHER" id="PTHR47833:SF2">
    <property type="entry name" value="PEPTIDYLPROLYL ISOMERASE"/>
    <property type="match status" value="1"/>
</dbReference>
<evidence type="ECO:0000256" key="1">
    <source>
        <dbReference type="PROSITE-ProRule" id="PRU00277"/>
    </source>
</evidence>
<dbReference type="SUPFAM" id="SSF54534">
    <property type="entry name" value="FKBP-like"/>
    <property type="match status" value="1"/>
</dbReference>
<accession>A0AAP0N3N5</accession>
<dbReference type="GO" id="GO:0009507">
    <property type="term" value="C:chloroplast"/>
    <property type="evidence" value="ECO:0007669"/>
    <property type="project" value="InterPro"/>
</dbReference>
<evidence type="ECO:0000313" key="4">
    <source>
        <dbReference type="Proteomes" id="UP001415857"/>
    </source>
</evidence>
<comment type="caution">
    <text evidence="3">The sequence shown here is derived from an EMBL/GenBank/DDBJ whole genome shotgun (WGS) entry which is preliminary data.</text>
</comment>
<dbReference type="PROSITE" id="PS50059">
    <property type="entry name" value="FKBP_PPIASE"/>
    <property type="match status" value="1"/>
</dbReference>
<keyword evidence="4" id="KW-1185">Reference proteome</keyword>
<keyword evidence="1" id="KW-0413">Isomerase</keyword>
<sequence>MDSHVWLRLCPVAVVQPKEKPATCSYNCKCLCYLFAQNTLVGGDELIGIFIWVIKGWDQGILGSDGVPPMLAGGKLPPELGYGMRGAGCKGGSCIIPPDSALLFDVGFIGKA</sequence>
<dbReference type="InterPro" id="IPR001179">
    <property type="entry name" value="PPIase_FKBP_dom"/>
</dbReference>
<gene>
    <name evidence="3" type="ORF">L1049_012447</name>
</gene>
<organism evidence="3 4">
    <name type="scientific">Liquidambar formosana</name>
    <name type="common">Formosan gum</name>
    <dbReference type="NCBI Taxonomy" id="63359"/>
    <lineage>
        <taxon>Eukaryota</taxon>
        <taxon>Viridiplantae</taxon>
        <taxon>Streptophyta</taxon>
        <taxon>Embryophyta</taxon>
        <taxon>Tracheophyta</taxon>
        <taxon>Spermatophyta</taxon>
        <taxon>Magnoliopsida</taxon>
        <taxon>eudicotyledons</taxon>
        <taxon>Gunneridae</taxon>
        <taxon>Pentapetalae</taxon>
        <taxon>Saxifragales</taxon>
        <taxon>Altingiaceae</taxon>
        <taxon>Liquidambar</taxon>
    </lineage>
</organism>
<name>A0AAP0N3N5_LIQFO</name>
<dbReference type="Gene3D" id="3.10.50.40">
    <property type="match status" value="1"/>
</dbReference>
<reference evidence="3 4" key="1">
    <citation type="journal article" date="2024" name="Plant J.">
        <title>Genome sequences and population genomics reveal climatic adaptation and genomic divergence between two closely related sweetgum species.</title>
        <authorList>
            <person name="Xu W.Q."/>
            <person name="Ren C.Q."/>
            <person name="Zhang X.Y."/>
            <person name="Comes H.P."/>
            <person name="Liu X.H."/>
            <person name="Li Y.G."/>
            <person name="Kettle C.J."/>
            <person name="Jalonen R."/>
            <person name="Gaisberger H."/>
            <person name="Ma Y.Z."/>
            <person name="Qiu Y.X."/>
        </authorList>
    </citation>
    <scope>NUCLEOTIDE SEQUENCE [LARGE SCALE GENOMIC DNA]</scope>
    <source>
        <strain evidence="3">Hangzhou</strain>
    </source>
</reference>
<evidence type="ECO:0000313" key="3">
    <source>
        <dbReference type="EMBL" id="KAK9265481.1"/>
    </source>
</evidence>
<dbReference type="EMBL" id="JBBPBK010000385">
    <property type="protein sequence ID" value="KAK9265481.1"/>
    <property type="molecule type" value="Genomic_DNA"/>
</dbReference>